<organism evidence="1 2">
    <name type="scientific">Colletotrichum lupini</name>
    <dbReference type="NCBI Taxonomy" id="145971"/>
    <lineage>
        <taxon>Eukaryota</taxon>
        <taxon>Fungi</taxon>
        <taxon>Dikarya</taxon>
        <taxon>Ascomycota</taxon>
        <taxon>Pezizomycotina</taxon>
        <taxon>Sordariomycetes</taxon>
        <taxon>Hypocreomycetidae</taxon>
        <taxon>Glomerellales</taxon>
        <taxon>Glomerellaceae</taxon>
        <taxon>Colletotrichum</taxon>
        <taxon>Colletotrichum acutatum species complex</taxon>
    </lineage>
</organism>
<keyword evidence="2" id="KW-1185">Reference proteome</keyword>
<dbReference type="EMBL" id="CP019477">
    <property type="protein sequence ID" value="UQC84778.1"/>
    <property type="molecule type" value="Genomic_DNA"/>
</dbReference>
<evidence type="ECO:0000313" key="1">
    <source>
        <dbReference type="EMBL" id="UQC84778.1"/>
    </source>
</evidence>
<dbReference type="AlphaFoldDB" id="A0A9Q8SWI0"/>
<proteinExistence type="predicted"/>
<dbReference type="GeneID" id="73344260"/>
<gene>
    <name evidence="1" type="ORF">CLUP02_10274</name>
</gene>
<accession>A0A9Q8SWI0</accession>
<dbReference type="Proteomes" id="UP000830671">
    <property type="component" value="Chromosome 5"/>
</dbReference>
<evidence type="ECO:0000313" key="2">
    <source>
        <dbReference type="Proteomes" id="UP000830671"/>
    </source>
</evidence>
<reference evidence="1" key="1">
    <citation type="journal article" date="2021" name="Mol. Plant Microbe Interact.">
        <title>Complete Genome Sequence of the Plant-Pathogenic Fungus Colletotrichum lupini.</title>
        <authorList>
            <person name="Baroncelli R."/>
            <person name="Pensec F."/>
            <person name="Da Lio D."/>
            <person name="Boufleur T."/>
            <person name="Vicente I."/>
            <person name="Sarrocco S."/>
            <person name="Picot A."/>
            <person name="Baraldi E."/>
            <person name="Sukno S."/>
            <person name="Thon M."/>
            <person name="Le Floch G."/>
        </authorList>
    </citation>
    <scope>NUCLEOTIDE SEQUENCE</scope>
    <source>
        <strain evidence="1">IMI 504893</strain>
    </source>
</reference>
<name>A0A9Q8SWI0_9PEZI</name>
<sequence length="102" mass="11679">MEWAEKGEQKEDRPLKVEPRKELGCRAARIRFRVASKTKRDIYKPGCVDAKRKKLCGWTGKLQRPEDGILSVICVTMRLIMMKDEGGLKGNFHRGDHLTGSH</sequence>
<dbReference type="KEGG" id="clup:CLUP02_10274"/>
<protein>
    <submittedName>
        <fullName evidence="1">Uncharacterized protein</fullName>
    </submittedName>
</protein>
<dbReference type="RefSeq" id="XP_049146395.1">
    <property type="nucleotide sequence ID" value="XM_049289250.1"/>
</dbReference>